<comment type="similarity">
    <text evidence="6">Belongs to the sigma-70 factor family. SigI subfamily.</text>
</comment>
<comment type="subcellular location">
    <subcellularLocation>
        <location evidence="6">Cytoplasm</location>
    </subcellularLocation>
</comment>
<dbReference type="InterPro" id="IPR013325">
    <property type="entry name" value="RNA_pol_sigma_r2"/>
</dbReference>
<dbReference type="OrthoDB" id="3190733at2"/>
<keyword evidence="3 6" id="KW-0731">Sigma factor</keyword>
<keyword evidence="5 6" id="KW-0804">Transcription</keyword>
<dbReference type="RefSeq" id="WP_113920476.1">
    <property type="nucleotide sequence ID" value="NZ_QNRX01000007.1"/>
</dbReference>
<comment type="function">
    <text evidence="6">Sigma factors are initiation factors that promote the attachment of RNA polymerase to specific initiation sites and are then released.</text>
</comment>
<evidence type="ECO:0000313" key="7">
    <source>
        <dbReference type="EMBL" id="RBP65359.1"/>
    </source>
</evidence>
<gene>
    <name evidence="6" type="primary">sigI</name>
    <name evidence="7" type="ORF">DES36_10799</name>
</gene>
<name>A0A366IAI3_9FIRM</name>
<dbReference type="GO" id="GO:0016987">
    <property type="term" value="F:sigma factor activity"/>
    <property type="evidence" value="ECO:0007669"/>
    <property type="project" value="UniProtKB-UniRule"/>
</dbReference>
<accession>A0A366IAI3</accession>
<evidence type="ECO:0000256" key="2">
    <source>
        <dbReference type="ARBA" id="ARBA00023015"/>
    </source>
</evidence>
<dbReference type="HAMAP" id="MF_02064">
    <property type="entry name" value="Sigma70_SigI"/>
    <property type="match status" value="1"/>
</dbReference>
<dbReference type="GO" id="GO:0005737">
    <property type="term" value="C:cytoplasm"/>
    <property type="evidence" value="ECO:0007669"/>
    <property type="project" value="UniProtKB-SubCell"/>
</dbReference>
<evidence type="ECO:0000256" key="1">
    <source>
        <dbReference type="ARBA" id="ARBA00022490"/>
    </source>
</evidence>
<dbReference type="GO" id="GO:0006352">
    <property type="term" value="P:DNA-templated transcription initiation"/>
    <property type="evidence" value="ECO:0007669"/>
    <property type="project" value="UniProtKB-UniRule"/>
</dbReference>
<evidence type="ECO:0000256" key="6">
    <source>
        <dbReference type="HAMAP-Rule" id="MF_02064"/>
    </source>
</evidence>
<dbReference type="EMBL" id="QNRX01000007">
    <property type="protein sequence ID" value="RBP65359.1"/>
    <property type="molecule type" value="Genomic_DNA"/>
</dbReference>
<keyword evidence="2 6" id="KW-0805">Transcription regulation</keyword>
<keyword evidence="6" id="KW-0346">Stress response</keyword>
<feature type="short sequence motif" description="Polymerase core binding" evidence="6">
    <location>
        <begin position="46"/>
        <end position="59"/>
    </location>
</feature>
<evidence type="ECO:0000256" key="3">
    <source>
        <dbReference type="ARBA" id="ARBA00023082"/>
    </source>
</evidence>
<keyword evidence="4 6" id="KW-0238">DNA-binding</keyword>
<feature type="DNA-binding region" description="H-T-H motif" evidence="6">
    <location>
        <begin position="191"/>
        <end position="210"/>
    </location>
</feature>
<evidence type="ECO:0000256" key="5">
    <source>
        <dbReference type="ARBA" id="ARBA00023163"/>
    </source>
</evidence>
<dbReference type="Proteomes" id="UP000253490">
    <property type="component" value="Unassembled WGS sequence"/>
</dbReference>
<sequence>MTDINCMVAEARMNPDTFNKLLKRSELFIIKCTSAISHHYITKNDEEWSIALLAFKEAVDHYHLEKGSFDKFAELIIRRRLIDYFRTQSKYKSEISVNPNVFDCGFNEEEDNGALVQEIGAKTLQKNDNSIKLEIDALNEVFSAYCFSFMDLVDCSPKSKKTKTSCAKAISYLLKNPLLIQEIRNKKQLPLKIIEKNAKIPRKILERHRKYIIAAMEILSGEYPHVANYMQYIREEM</sequence>
<comment type="subunit">
    <text evidence="6">Interacts with RsgI.</text>
</comment>
<protein>
    <recommendedName>
        <fullName evidence="6">RNA polymerase sigma factor SigI</fullName>
    </recommendedName>
</protein>
<dbReference type="PIRSF" id="PIRSF038953">
    <property type="entry name" value="SigI"/>
    <property type="match status" value="1"/>
</dbReference>
<comment type="caution">
    <text evidence="7">The sequence shown here is derived from an EMBL/GenBank/DDBJ whole genome shotgun (WGS) entry which is preliminary data.</text>
</comment>
<dbReference type="GO" id="GO:0003677">
    <property type="term" value="F:DNA binding"/>
    <property type="evidence" value="ECO:0007669"/>
    <property type="project" value="UniProtKB-UniRule"/>
</dbReference>
<evidence type="ECO:0000256" key="4">
    <source>
        <dbReference type="ARBA" id="ARBA00023125"/>
    </source>
</evidence>
<organism evidence="7 8">
    <name type="scientific">Alkalibaculum bacchi</name>
    <dbReference type="NCBI Taxonomy" id="645887"/>
    <lineage>
        <taxon>Bacteria</taxon>
        <taxon>Bacillati</taxon>
        <taxon>Bacillota</taxon>
        <taxon>Clostridia</taxon>
        <taxon>Eubacteriales</taxon>
        <taxon>Eubacteriaceae</taxon>
        <taxon>Alkalibaculum</taxon>
    </lineage>
</organism>
<keyword evidence="1 6" id="KW-0963">Cytoplasm</keyword>
<proteinExistence type="inferred from homology"/>
<dbReference type="AlphaFoldDB" id="A0A366IAI3"/>
<comment type="activity regulation">
    <text evidence="6">Negatively regulated by the anti-sigma-I factor RsgI.</text>
</comment>
<reference evidence="7 8" key="1">
    <citation type="submission" date="2018-06" db="EMBL/GenBank/DDBJ databases">
        <title>Genomic Encyclopedia of Type Strains, Phase IV (KMG-IV): sequencing the most valuable type-strain genomes for metagenomic binning, comparative biology and taxonomic classification.</title>
        <authorList>
            <person name="Goeker M."/>
        </authorList>
    </citation>
    <scope>NUCLEOTIDE SEQUENCE [LARGE SCALE GENOMIC DNA]</scope>
    <source>
        <strain evidence="7 8">DSM 22112</strain>
    </source>
</reference>
<keyword evidence="8" id="KW-1185">Reference proteome</keyword>
<dbReference type="SUPFAM" id="SSF88946">
    <property type="entry name" value="Sigma2 domain of RNA polymerase sigma factors"/>
    <property type="match status" value="1"/>
</dbReference>
<dbReference type="InterPro" id="IPR014244">
    <property type="entry name" value="RNA_pol_sigma-I"/>
</dbReference>
<evidence type="ECO:0000313" key="8">
    <source>
        <dbReference type="Proteomes" id="UP000253490"/>
    </source>
</evidence>